<dbReference type="Proteomes" id="UP000753908">
    <property type="component" value="Unassembled WGS sequence"/>
</dbReference>
<evidence type="ECO:0000313" key="1">
    <source>
        <dbReference type="EMBL" id="MBW4545887.1"/>
    </source>
</evidence>
<protein>
    <submittedName>
        <fullName evidence="1">Uncharacterized protein</fullName>
    </submittedName>
</protein>
<organism evidence="1 2">
    <name type="scientific">Symplocastrum torsivum CPER-KK1</name>
    <dbReference type="NCBI Taxonomy" id="450513"/>
    <lineage>
        <taxon>Bacteria</taxon>
        <taxon>Bacillati</taxon>
        <taxon>Cyanobacteriota</taxon>
        <taxon>Cyanophyceae</taxon>
        <taxon>Oscillatoriophycideae</taxon>
        <taxon>Oscillatoriales</taxon>
        <taxon>Microcoleaceae</taxon>
        <taxon>Symplocastrum</taxon>
    </lineage>
</organism>
<name>A0A951PLP9_9CYAN</name>
<dbReference type="EMBL" id="JAHHIF010000019">
    <property type="protein sequence ID" value="MBW4545887.1"/>
    <property type="molecule type" value="Genomic_DNA"/>
</dbReference>
<evidence type="ECO:0000313" key="2">
    <source>
        <dbReference type="Proteomes" id="UP000753908"/>
    </source>
</evidence>
<accession>A0A951PLP9</accession>
<comment type="caution">
    <text evidence="1">The sequence shown here is derived from an EMBL/GenBank/DDBJ whole genome shotgun (WGS) entry which is preliminary data.</text>
</comment>
<dbReference type="AlphaFoldDB" id="A0A951PLP9"/>
<proteinExistence type="predicted"/>
<reference evidence="1" key="2">
    <citation type="journal article" date="2022" name="Microbiol. Resour. Announc.">
        <title>Metagenome Sequencing to Explore Phylogenomics of Terrestrial Cyanobacteria.</title>
        <authorList>
            <person name="Ward R.D."/>
            <person name="Stajich J.E."/>
            <person name="Johansen J.R."/>
            <person name="Huntemann M."/>
            <person name="Clum A."/>
            <person name="Foster B."/>
            <person name="Foster B."/>
            <person name="Roux S."/>
            <person name="Palaniappan K."/>
            <person name="Varghese N."/>
            <person name="Mukherjee S."/>
            <person name="Reddy T.B.K."/>
            <person name="Daum C."/>
            <person name="Copeland A."/>
            <person name="Chen I.A."/>
            <person name="Ivanova N.N."/>
            <person name="Kyrpides N.C."/>
            <person name="Shapiro N."/>
            <person name="Eloe-Fadrosh E.A."/>
            <person name="Pietrasiak N."/>
        </authorList>
    </citation>
    <scope>NUCLEOTIDE SEQUENCE</scope>
    <source>
        <strain evidence="1">CPER-KK1</strain>
    </source>
</reference>
<sequence>MSIKSLRQSRQPEVLKVALAERTGKGLTRYFLIASAAFFWFFCDSYRPIYAKAESIVVDMSVYGPVESGDFFRRAETMVSDEISRQFSQNLDLSEVEVVVVGDRYGEIVPILTTTVSRSQWQETPLVSVWTKYYNVSYALLQRHEGQPTQTVARTPARATISAQSSISEIDRAFDEGRLTGAAAQEYLDELD</sequence>
<reference evidence="1" key="1">
    <citation type="submission" date="2021-05" db="EMBL/GenBank/DDBJ databases">
        <authorList>
            <person name="Pietrasiak N."/>
            <person name="Ward R."/>
            <person name="Stajich J.E."/>
            <person name="Kurbessoian T."/>
        </authorList>
    </citation>
    <scope>NUCLEOTIDE SEQUENCE</scope>
    <source>
        <strain evidence="1">CPER-KK1</strain>
    </source>
</reference>
<gene>
    <name evidence="1" type="ORF">KME25_15780</name>
</gene>